<dbReference type="SUPFAM" id="SSF46785">
    <property type="entry name" value="Winged helix' DNA-binding domain"/>
    <property type="match status" value="1"/>
</dbReference>
<sequence>MVRNTRVIHKEDASYPALLREIPDAPARLYYKGTWTEELFTDCLAVVGSRHMTTYGRRAAEQIVGEVASRGVTIVSGFMYGIDATAHKAAVDAGGKTIAVMPCGIERVHPEYQKDLYDKIIETGGLIVSEWEGDSMPLLWTYPRRNRIVAGLSKATLVVEAGLESGSLITAEFARKFGRKVFAVPGQITSEVSKGTTKLLKEGATLVGSPDDILEYYGKKRASGQSSGRASGKNDLEQKILDALQKEPFEVDLLARTLGMSASTLGTTLSLLELQGIIKQEGGKYYTNS</sequence>
<evidence type="ECO:0000256" key="1">
    <source>
        <dbReference type="ARBA" id="ARBA00006525"/>
    </source>
</evidence>
<evidence type="ECO:0000259" key="2">
    <source>
        <dbReference type="Pfam" id="PF02481"/>
    </source>
</evidence>
<dbReference type="EMBL" id="MHUH01000005">
    <property type="protein sequence ID" value="OHA74109.1"/>
    <property type="molecule type" value="Genomic_DNA"/>
</dbReference>
<organism evidence="4 5">
    <name type="scientific">Candidatus Wildermuthbacteria bacterium RIFCSPLOWO2_01_FULL_48_29</name>
    <dbReference type="NCBI Taxonomy" id="1802462"/>
    <lineage>
        <taxon>Bacteria</taxon>
        <taxon>Candidatus Wildermuthiibacteriota</taxon>
    </lineage>
</organism>
<comment type="caution">
    <text evidence="4">The sequence shown here is derived from an EMBL/GenBank/DDBJ whole genome shotgun (WGS) entry which is preliminary data.</text>
</comment>
<dbReference type="NCBIfam" id="TIGR00732">
    <property type="entry name" value="dprA"/>
    <property type="match status" value="1"/>
</dbReference>
<dbReference type="InterPro" id="IPR003488">
    <property type="entry name" value="DprA"/>
</dbReference>
<dbReference type="Pfam" id="PF02481">
    <property type="entry name" value="DNA_processg_A"/>
    <property type="match status" value="1"/>
</dbReference>
<feature type="domain" description="Smf/DprA SLOG" evidence="2">
    <location>
        <begin position="7"/>
        <end position="217"/>
    </location>
</feature>
<name>A0A1G2RP25_9BACT</name>
<feature type="domain" description="DprA winged helix" evidence="3">
    <location>
        <begin position="231"/>
        <end position="284"/>
    </location>
</feature>
<gene>
    <name evidence="4" type="ORF">A2940_00450</name>
</gene>
<reference evidence="4 5" key="1">
    <citation type="journal article" date="2016" name="Nat. Commun.">
        <title>Thousands of microbial genomes shed light on interconnected biogeochemical processes in an aquifer system.</title>
        <authorList>
            <person name="Anantharaman K."/>
            <person name="Brown C.T."/>
            <person name="Hug L.A."/>
            <person name="Sharon I."/>
            <person name="Castelle C.J."/>
            <person name="Probst A.J."/>
            <person name="Thomas B.C."/>
            <person name="Singh A."/>
            <person name="Wilkins M.J."/>
            <person name="Karaoz U."/>
            <person name="Brodie E.L."/>
            <person name="Williams K.H."/>
            <person name="Hubbard S.S."/>
            <person name="Banfield J.F."/>
        </authorList>
    </citation>
    <scope>NUCLEOTIDE SEQUENCE [LARGE SCALE GENOMIC DNA]</scope>
</reference>
<dbReference type="Gene3D" id="3.40.50.450">
    <property type="match status" value="1"/>
</dbReference>
<proteinExistence type="inferred from homology"/>
<dbReference type="InterPro" id="IPR011991">
    <property type="entry name" value="ArsR-like_HTH"/>
</dbReference>
<dbReference type="InterPro" id="IPR036388">
    <property type="entry name" value="WH-like_DNA-bd_sf"/>
</dbReference>
<dbReference type="GO" id="GO:0009294">
    <property type="term" value="P:DNA-mediated transformation"/>
    <property type="evidence" value="ECO:0007669"/>
    <property type="project" value="InterPro"/>
</dbReference>
<dbReference type="AlphaFoldDB" id="A0A1G2RP25"/>
<dbReference type="PANTHER" id="PTHR43022:SF1">
    <property type="entry name" value="PROTEIN SMF"/>
    <property type="match status" value="1"/>
</dbReference>
<evidence type="ECO:0000313" key="5">
    <source>
        <dbReference type="Proteomes" id="UP000178421"/>
    </source>
</evidence>
<protein>
    <submittedName>
        <fullName evidence="4">DNA protecting protein DprA</fullName>
    </submittedName>
</protein>
<dbReference type="InterPro" id="IPR057666">
    <property type="entry name" value="DrpA_SLOG"/>
</dbReference>
<dbReference type="Pfam" id="PF17782">
    <property type="entry name" value="WHD_DprA"/>
    <property type="match status" value="1"/>
</dbReference>
<dbReference type="SUPFAM" id="SSF102405">
    <property type="entry name" value="MCP/YpsA-like"/>
    <property type="match status" value="1"/>
</dbReference>
<evidence type="ECO:0000313" key="4">
    <source>
        <dbReference type="EMBL" id="OHA74109.1"/>
    </source>
</evidence>
<accession>A0A1G2RP25</accession>
<dbReference type="PANTHER" id="PTHR43022">
    <property type="entry name" value="PROTEIN SMF"/>
    <property type="match status" value="1"/>
</dbReference>
<evidence type="ECO:0000259" key="3">
    <source>
        <dbReference type="Pfam" id="PF17782"/>
    </source>
</evidence>
<dbReference type="Gene3D" id="1.10.10.10">
    <property type="entry name" value="Winged helix-like DNA-binding domain superfamily/Winged helix DNA-binding domain"/>
    <property type="match status" value="1"/>
</dbReference>
<dbReference type="InterPro" id="IPR036390">
    <property type="entry name" value="WH_DNA-bd_sf"/>
</dbReference>
<dbReference type="CDD" id="cd00090">
    <property type="entry name" value="HTH_ARSR"/>
    <property type="match status" value="1"/>
</dbReference>
<dbReference type="InterPro" id="IPR041614">
    <property type="entry name" value="DprA_WH"/>
</dbReference>
<comment type="similarity">
    <text evidence="1">Belongs to the DprA/Smf family.</text>
</comment>
<dbReference type="Proteomes" id="UP000178421">
    <property type="component" value="Unassembled WGS sequence"/>
</dbReference>